<dbReference type="SUPFAM" id="SSF53659">
    <property type="entry name" value="Isocitrate/Isopropylmalate dehydrogenase-like"/>
    <property type="match status" value="1"/>
</dbReference>
<dbReference type="PANTHER" id="PTHR30100">
    <property type="entry name" value="FATTY ACID/PHOSPHOLIPID SYNTHESIS PROTEIN PLSX"/>
    <property type="match status" value="1"/>
</dbReference>
<comment type="subcellular location">
    <subcellularLocation>
        <location evidence="10">Cytoplasm</location>
    </subcellularLocation>
    <text evidence="10">Associated with the membrane possibly through PlsY.</text>
</comment>
<organism evidence="11 12">
    <name type="scientific">Candidatus Raymondbacteria bacterium RIFOXYD12_FULL_49_13</name>
    <dbReference type="NCBI Taxonomy" id="1817890"/>
    <lineage>
        <taxon>Bacteria</taxon>
        <taxon>Raymondiibacteriota</taxon>
    </lineage>
</organism>
<sequence>MRIAVDAMGSDTAPLPEIEGVVAALKERKDIEVTLVGKQDLIEKELACFDTTGMPITIHHSPTVIDMGESPSKALKTKPEASLCQTIGLQKMGKVDASISAGNTGAFMGASLFGLGRIENVNRPAIGVTMPTVAGFSFCLDMGANSDCKPQHLFQFARMGEIFAEYVLDKKNPSIGLLSVGEEPGKGNEATVATHAMLASSLMNFAGNIEGNGVIFDKADVIVCDGFVGNILLKFYESIPHFIYTTVGDLFVGERAQNFLEKFNKDTYGAADLLGVNGVVLICHGSSSATAIKNAVLKAEKMVLKKVNERIRQVMLKDPQCFE</sequence>
<dbReference type="UniPathway" id="UPA00085"/>
<keyword evidence="2 10" id="KW-0963">Cytoplasm</keyword>
<dbReference type="Pfam" id="PF02504">
    <property type="entry name" value="FA_synthesis"/>
    <property type="match status" value="1"/>
</dbReference>
<gene>
    <name evidence="10" type="primary">plsX</name>
    <name evidence="11" type="ORF">A2519_17885</name>
</gene>
<dbReference type="PIRSF" id="PIRSF002465">
    <property type="entry name" value="Phsphlp_syn_PlsX"/>
    <property type="match status" value="1"/>
</dbReference>
<dbReference type="NCBIfam" id="TIGR00182">
    <property type="entry name" value="plsX"/>
    <property type="match status" value="1"/>
</dbReference>
<dbReference type="InterPro" id="IPR012281">
    <property type="entry name" value="Phospholipid_synth_PlsX-like"/>
</dbReference>
<dbReference type="GO" id="GO:0043811">
    <property type="term" value="F:phosphate:acyl-[acyl carrier protein] acyltransferase activity"/>
    <property type="evidence" value="ECO:0007669"/>
    <property type="project" value="UniProtKB-UniRule"/>
</dbReference>
<evidence type="ECO:0000256" key="10">
    <source>
        <dbReference type="HAMAP-Rule" id="MF_00019"/>
    </source>
</evidence>
<keyword evidence="11" id="KW-0012">Acyltransferase</keyword>
<comment type="pathway">
    <text evidence="10">Lipid metabolism; phospholipid metabolism.</text>
</comment>
<dbReference type="GO" id="GO:0005737">
    <property type="term" value="C:cytoplasm"/>
    <property type="evidence" value="ECO:0007669"/>
    <property type="project" value="UniProtKB-SubCell"/>
</dbReference>
<dbReference type="PANTHER" id="PTHR30100:SF1">
    <property type="entry name" value="PHOSPHATE ACYLTRANSFERASE"/>
    <property type="match status" value="1"/>
</dbReference>
<dbReference type="Proteomes" id="UP000179243">
    <property type="component" value="Unassembled WGS sequence"/>
</dbReference>
<dbReference type="GO" id="GO:0006633">
    <property type="term" value="P:fatty acid biosynthetic process"/>
    <property type="evidence" value="ECO:0007669"/>
    <property type="project" value="UniProtKB-UniRule"/>
</dbReference>
<evidence type="ECO:0000313" key="12">
    <source>
        <dbReference type="Proteomes" id="UP000179243"/>
    </source>
</evidence>
<keyword evidence="4 10" id="KW-0808">Transferase</keyword>
<dbReference type="EMBL" id="MFYX01000074">
    <property type="protein sequence ID" value="OGK04232.1"/>
    <property type="molecule type" value="Genomic_DNA"/>
</dbReference>
<proteinExistence type="inferred from homology"/>
<comment type="caution">
    <text evidence="11">The sequence shown here is derived from an EMBL/GenBank/DDBJ whole genome shotgun (WGS) entry which is preliminary data.</text>
</comment>
<evidence type="ECO:0000256" key="1">
    <source>
        <dbReference type="ARBA" id="ARBA00001232"/>
    </source>
</evidence>
<evidence type="ECO:0000256" key="8">
    <source>
        <dbReference type="ARBA" id="ARBA00024069"/>
    </source>
</evidence>
<comment type="catalytic activity">
    <reaction evidence="1 10">
        <text>a fatty acyl-[ACP] + phosphate = an acyl phosphate + holo-[ACP]</text>
        <dbReference type="Rhea" id="RHEA:42292"/>
        <dbReference type="Rhea" id="RHEA-COMP:9685"/>
        <dbReference type="Rhea" id="RHEA-COMP:14125"/>
        <dbReference type="ChEBI" id="CHEBI:43474"/>
        <dbReference type="ChEBI" id="CHEBI:59918"/>
        <dbReference type="ChEBI" id="CHEBI:64479"/>
        <dbReference type="ChEBI" id="CHEBI:138651"/>
        <dbReference type="EC" id="2.3.1.274"/>
    </reaction>
</comment>
<keyword evidence="3 10" id="KW-0444">Lipid biosynthesis</keyword>
<evidence type="ECO:0000256" key="9">
    <source>
        <dbReference type="ARBA" id="ARBA00046608"/>
    </source>
</evidence>
<dbReference type="AlphaFoldDB" id="A0A1F7FCJ3"/>
<dbReference type="GO" id="GO:0008654">
    <property type="term" value="P:phospholipid biosynthetic process"/>
    <property type="evidence" value="ECO:0007669"/>
    <property type="project" value="UniProtKB-KW"/>
</dbReference>
<reference evidence="11 12" key="1">
    <citation type="journal article" date="2016" name="Nat. Commun.">
        <title>Thousands of microbial genomes shed light on interconnected biogeochemical processes in an aquifer system.</title>
        <authorList>
            <person name="Anantharaman K."/>
            <person name="Brown C.T."/>
            <person name="Hug L.A."/>
            <person name="Sharon I."/>
            <person name="Castelle C.J."/>
            <person name="Probst A.J."/>
            <person name="Thomas B.C."/>
            <person name="Singh A."/>
            <person name="Wilkins M.J."/>
            <person name="Karaoz U."/>
            <person name="Brodie E.L."/>
            <person name="Williams K.H."/>
            <person name="Hubbard S.S."/>
            <person name="Banfield J.F."/>
        </authorList>
    </citation>
    <scope>NUCLEOTIDE SEQUENCE [LARGE SCALE GENOMIC DNA]</scope>
</reference>
<keyword evidence="6 10" id="KW-0594">Phospholipid biosynthesis</keyword>
<name>A0A1F7FCJ3_UNCRA</name>
<evidence type="ECO:0000313" key="11">
    <source>
        <dbReference type="EMBL" id="OGK04232.1"/>
    </source>
</evidence>
<dbReference type="Gene3D" id="3.40.718.10">
    <property type="entry name" value="Isopropylmalate Dehydrogenase"/>
    <property type="match status" value="1"/>
</dbReference>
<comment type="function">
    <text evidence="10">Catalyzes the reversible formation of acyl-phosphate (acyl-PO(4)) from acyl-[acyl-carrier-protein] (acyl-ACP). This enzyme utilizes acyl-ACP as fatty acyl donor, but not acyl-CoA.</text>
</comment>
<dbReference type="InterPro" id="IPR003664">
    <property type="entry name" value="FA_synthesis"/>
</dbReference>
<evidence type="ECO:0000256" key="4">
    <source>
        <dbReference type="ARBA" id="ARBA00022679"/>
    </source>
</evidence>
<evidence type="ECO:0000256" key="7">
    <source>
        <dbReference type="ARBA" id="ARBA00023264"/>
    </source>
</evidence>
<evidence type="ECO:0000256" key="3">
    <source>
        <dbReference type="ARBA" id="ARBA00022516"/>
    </source>
</evidence>
<dbReference type="EC" id="2.3.1.274" evidence="8 10"/>
<comment type="subunit">
    <text evidence="9 10">Homodimer. Probably interacts with PlsY.</text>
</comment>
<evidence type="ECO:0000256" key="2">
    <source>
        <dbReference type="ARBA" id="ARBA00022490"/>
    </source>
</evidence>
<keyword evidence="5 10" id="KW-0443">Lipid metabolism</keyword>
<evidence type="ECO:0000256" key="5">
    <source>
        <dbReference type="ARBA" id="ARBA00023098"/>
    </source>
</evidence>
<keyword evidence="7 10" id="KW-1208">Phospholipid metabolism</keyword>
<comment type="similarity">
    <text evidence="10">Belongs to the PlsX family.</text>
</comment>
<protein>
    <recommendedName>
        <fullName evidence="8 10">Phosphate acyltransferase</fullName>
        <ecNumber evidence="8 10">2.3.1.274</ecNumber>
    </recommendedName>
    <alternativeName>
        <fullName evidence="10">Acyl-ACP phosphotransacylase</fullName>
    </alternativeName>
    <alternativeName>
        <fullName evidence="10">Acyl-[acyl-carrier-protein]--phosphate acyltransferase</fullName>
    </alternativeName>
    <alternativeName>
        <fullName evidence="10">Phosphate-acyl-ACP acyltransferase</fullName>
    </alternativeName>
</protein>
<accession>A0A1F7FCJ3</accession>
<dbReference type="HAMAP" id="MF_00019">
    <property type="entry name" value="PlsX"/>
    <property type="match status" value="1"/>
</dbReference>
<evidence type="ECO:0000256" key="6">
    <source>
        <dbReference type="ARBA" id="ARBA00023209"/>
    </source>
</evidence>